<reference evidence="3" key="1">
    <citation type="submission" date="2024-02" db="UniProtKB">
        <authorList>
            <consortium name="WormBaseParasite"/>
        </authorList>
    </citation>
    <scope>IDENTIFICATION</scope>
</reference>
<feature type="domain" description="F-box" evidence="1">
    <location>
        <begin position="6"/>
        <end position="46"/>
    </location>
</feature>
<organism evidence="2 3">
    <name type="scientific">Mesorhabditis belari</name>
    <dbReference type="NCBI Taxonomy" id="2138241"/>
    <lineage>
        <taxon>Eukaryota</taxon>
        <taxon>Metazoa</taxon>
        <taxon>Ecdysozoa</taxon>
        <taxon>Nematoda</taxon>
        <taxon>Chromadorea</taxon>
        <taxon>Rhabditida</taxon>
        <taxon>Rhabditina</taxon>
        <taxon>Rhabditomorpha</taxon>
        <taxon>Rhabditoidea</taxon>
        <taxon>Rhabditidae</taxon>
        <taxon>Mesorhabditinae</taxon>
        <taxon>Mesorhabditis</taxon>
    </lineage>
</organism>
<protein>
    <recommendedName>
        <fullName evidence="1">F-box domain-containing protein</fullName>
    </recommendedName>
</protein>
<evidence type="ECO:0000313" key="3">
    <source>
        <dbReference type="WBParaSite" id="MBELARI_LOCUS13375"/>
    </source>
</evidence>
<dbReference type="SUPFAM" id="SSF81383">
    <property type="entry name" value="F-box domain"/>
    <property type="match status" value="1"/>
</dbReference>
<dbReference type="CDD" id="cd09917">
    <property type="entry name" value="F-box_SF"/>
    <property type="match status" value="1"/>
</dbReference>
<dbReference type="WBParaSite" id="MBELARI_LOCUS13375">
    <property type="protein sequence ID" value="MBELARI_LOCUS13375"/>
    <property type="gene ID" value="MBELARI_LOCUS13375"/>
</dbReference>
<accession>A0AAF3EHB0</accession>
<dbReference type="Proteomes" id="UP000887575">
    <property type="component" value="Unassembled WGS sequence"/>
</dbReference>
<dbReference type="InterPro" id="IPR036047">
    <property type="entry name" value="F-box-like_dom_sf"/>
</dbReference>
<sequence>MNLSALNFDVLYSISQHLDAFSICNLASTSSHFHNILTKSRYLQKASQSKLHLTFRSQHVTVCLDKHCFCFCIPKNYVELTEKDWTYCCSLHIDSEDRKILPSNDYIYSALKFITKLLRTPCFQVVEVEIIEHPWFITTEFEERFFQENSNMNSISLLLNELSNSISQPILAKSDPTCEEMFGAANNFRGYFRAIHRRLLQSFGFQNAIWIVNELLREGWTYNEMNDSILCVLSGARINRYREFETRLLLPEYLRRIFSTSRCE</sequence>
<keyword evidence="2" id="KW-1185">Reference proteome</keyword>
<evidence type="ECO:0000313" key="2">
    <source>
        <dbReference type="Proteomes" id="UP000887575"/>
    </source>
</evidence>
<dbReference type="SMART" id="SM00256">
    <property type="entry name" value="FBOX"/>
    <property type="match status" value="1"/>
</dbReference>
<dbReference type="InterPro" id="IPR001810">
    <property type="entry name" value="F-box_dom"/>
</dbReference>
<evidence type="ECO:0000259" key="1">
    <source>
        <dbReference type="SMART" id="SM00256"/>
    </source>
</evidence>
<dbReference type="AlphaFoldDB" id="A0AAF3EHB0"/>
<proteinExistence type="predicted"/>
<name>A0AAF3EHB0_9BILA</name>
<dbReference type="Pfam" id="PF00646">
    <property type="entry name" value="F-box"/>
    <property type="match status" value="1"/>
</dbReference>